<reference evidence="3 4" key="1">
    <citation type="submission" date="2021-03" db="EMBL/GenBank/DDBJ databases">
        <title>Enterococcal diversity collection.</title>
        <authorList>
            <person name="Gilmore M.S."/>
            <person name="Schwartzman J."/>
            <person name="Van Tyne D."/>
            <person name="Martin M."/>
            <person name="Earl A.M."/>
            <person name="Manson A.L."/>
            <person name="Straub T."/>
            <person name="Salamzade R."/>
            <person name="Saavedra J."/>
            <person name="Lebreton F."/>
            <person name="Prichula J."/>
            <person name="Schaufler K."/>
            <person name="Gaca A."/>
            <person name="Sgardioli B."/>
            <person name="Wagenaar J."/>
            <person name="Strong T."/>
        </authorList>
    </citation>
    <scope>NUCLEOTIDE SEQUENCE [LARGE SCALE GENOMIC DNA]</scope>
    <source>
        <strain evidence="3 4">DIV0869a</strain>
    </source>
</reference>
<comment type="caution">
    <text evidence="3">The sequence shown here is derived from an EMBL/GenBank/DDBJ whole genome shotgun (WGS) entry which is preliminary data.</text>
</comment>
<evidence type="ECO:0000259" key="2">
    <source>
        <dbReference type="Pfam" id="PF09648"/>
    </source>
</evidence>
<sequence length="294" mass="34278">MDFKRIEWIFFLAFLGLNMFLFGIYQEGLKEENNVSFSDQTDSIEKRLGKDGITYKGTLSGDKMEGYYLSGEQTNFYDAIQKERETRDRNFFKNGIEMIDNSLTVYPQMNYAQTSYFIDEKNTRKSLEAFLNDKDSVLFGNEYHYLSNFSSLEGEFPEAIVSQSYKNIPFKDDTAQISLKLEKSDEADGIHKIYKYTQTHIQGIEELRDKMDLFSERDAIETLYINNKIPSNSKINFIELAYTRIYKIREKNVYVPVWFVGIKSSESNLQIEQVNAMSNTIITNNTVPKVENHS</sequence>
<dbReference type="Gene3D" id="2.40.128.690">
    <property type="entry name" value="YycH protein, domain 3-like"/>
    <property type="match status" value="1"/>
</dbReference>
<protein>
    <submittedName>
        <fullName evidence="3">Two-component system regulatory protein YycI</fullName>
    </submittedName>
</protein>
<feature type="domain" description="Regulatory protein YycH-like" evidence="2">
    <location>
        <begin position="34"/>
        <end position="277"/>
    </location>
</feature>
<evidence type="ECO:0000256" key="1">
    <source>
        <dbReference type="SAM" id="Phobius"/>
    </source>
</evidence>
<dbReference type="EMBL" id="JAFLWD010000015">
    <property type="protein sequence ID" value="MBO0440096.1"/>
    <property type="molecule type" value="Genomic_DNA"/>
</dbReference>
<name>A0ABS3GXW0_9ENTE</name>
<dbReference type="Pfam" id="PF09648">
    <property type="entry name" value="YycI"/>
    <property type="match status" value="1"/>
</dbReference>
<keyword evidence="1" id="KW-0812">Transmembrane</keyword>
<dbReference type="InterPro" id="IPR018604">
    <property type="entry name" value="YycI-like"/>
</dbReference>
<keyword evidence="1" id="KW-1133">Transmembrane helix</keyword>
<keyword evidence="1" id="KW-0472">Membrane</keyword>
<dbReference type="RefSeq" id="WP_207112173.1">
    <property type="nucleotide sequence ID" value="NZ_JAFLWD010000015.1"/>
</dbReference>
<keyword evidence="4" id="KW-1185">Reference proteome</keyword>
<evidence type="ECO:0000313" key="3">
    <source>
        <dbReference type="EMBL" id="MBO0440096.1"/>
    </source>
</evidence>
<dbReference type="Proteomes" id="UP000664632">
    <property type="component" value="Unassembled WGS sequence"/>
</dbReference>
<proteinExistence type="predicted"/>
<accession>A0ABS3GXW0</accession>
<gene>
    <name evidence="3" type="ORF">JZO69_06965</name>
</gene>
<feature type="transmembrane region" description="Helical" evidence="1">
    <location>
        <begin position="6"/>
        <end position="25"/>
    </location>
</feature>
<evidence type="ECO:0000313" key="4">
    <source>
        <dbReference type="Proteomes" id="UP000664632"/>
    </source>
</evidence>
<organism evidence="3 4">
    <name type="scientific">Candidatus Enterococcus ikei</name>
    <dbReference type="NCBI Taxonomy" id="2815326"/>
    <lineage>
        <taxon>Bacteria</taxon>
        <taxon>Bacillati</taxon>
        <taxon>Bacillota</taxon>
        <taxon>Bacilli</taxon>
        <taxon>Lactobacillales</taxon>
        <taxon>Enterococcaceae</taxon>
        <taxon>Enterococcus</taxon>
    </lineage>
</organism>